<sequence>MGLSFSIPAAQGTPSSVHIELSRQLLVSVPSSFLEAPRFPTSPSISSSTGSHYPLVSLPHSGLTNE</sequence>
<proteinExistence type="predicted"/>
<dbReference type="Gramene" id="Pp3c15_14382V3.1">
    <property type="protein sequence ID" value="PAC:32927273.CDS.1"/>
    <property type="gene ID" value="Pp3c15_14382"/>
</dbReference>
<protein>
    <submittedName>
        <fullName evidence="2 3">Uncharacterized protein</fullName>
    </submittedName>
</protein>
<reference evidence="2 4" key="2">
    <citation type="journal article" date="2018" name="Plant J.">
        <title>The Physcomitrella patens chromosome-scale assembly reveals moss genome structure and evolution.</title>
        <authorList>
            <person name="Lang D."/>
            <person name="Ullrich K.K."/>
            <person name="Murat F."/>
            <person name="Fuchs J."/>
            <person name="Jenkins J."/>
            <person name="Haas F.B."/>
            <person name="Piednoel M."/>
            <person name="Gundlach H."/>
            <person name="Van Bel M."/>
            <person name="Meyberg R."/>
            <person name="Vives C."/>
            <person name="Morata J."/>
            <person name="Symeonidi A."/>
            <person name="Hiss M."/>
            <person name="Muchero W."/>
            <person name="Kamisugi Y."/>
            <person name="Saleh O."/>
            <person name="Blanc G."/>
            <person name="Decker E.L."/>
            <person name="van Gessel N."/>
            <person name="Grimwood J."/>
            <person name="Hayes R.D."/>
            <person name="Graham S.W."/>
            <person name="Gunter L.E."/>
            <person name="McDaniel S.F."/>
            <person name="Hoernstein S.N.W."/>
            <person name="Larsson A."/>
            <person name="Li F.W."/>
            <person name="Perroud P.F."/>
            <person name="Phillips J."/>
            <person name="Ranjan P."/>
            <person name="Rokshar D.S."/>
            <person name="Rothfels C.J."/>
            <person name="Schneider L."/>
            <person name="Shu S."/>
            <person name="Stevenson D.W."/>
            <person name="Thummler F."/>
            <person name="Tillich M."/>
            <person name="Villarreal Aguilar J.C."/>
            <person name="Widiez T."/>
            <person name="Wong G.K."/>
            <person name="Wymore A."/>
            <person name="Zhang Y."/>
            <person name="Zimmer A.D."/>
            <person name="Quatrano R.S."/>
            <person name="Mayer K.F.X."/>
            <person name="Goodstein D."/>
            <person name="Casacuberta J.M."/>
            <person name="Vandepoele K."/>
            <person name="Reski R."/>
            <person name="Cuming A.C."/>
            <person name="Tuskan G.A."/>
            <person name="Maumus F."/>
            <person name="Salse J."/>
            <person name="Schmutz J."/>
            <person name="Rensing S.A."/>
        </authorList>
    </citation>
    <scope>NUCLEOTIDE SEQUENCE [LARGE SCALE GENOMIC DNA]</scope>
    <source>
        <strain evidence="3 4">cv. Gransden 2004</strain>
    </source>
</reference>
<dbReference type="InParanoid" id="A0A2K1JD53"/>
<dbReference type="EMBL" id="ABEU02000015">
    <property type="protein sequence ID" value="PNR39461.1"/>
    <property type="molecule type" value="Genomic_DNA"/>
</dbReference>
<reference evidence="2 4" key="1">
    <citation type="journal article" date="2008" name="Science">
        <title>The Physcomitrella genome reveals evolutionary insights into the conquest of land by plants.</title>
        <authorList>
            <person name="Rensing S."/>
            <person name="Lang D."/>
            <person name="Zimmer A."/>
            <person name="Terry A."/>
            <person name="Salamov A."/>
            <person name="Shapiro H."/>
            <person name="Nishiyama T."/>
            <person name="Perroud P.-F."/>
            <person name="Lindquist E."/>
            <person name="Kamisugi Y."/>
            <person name="Tanahashi T."/>
            <person name="Sakakibara K."/>
            <person name="Fujita T."/>
            <person name="Oishi K."/>
            <person name="Shin-I T."/>
            <person name="Kuroki Y."/>
            <person name="Toyoda A."/>
            <person name="Suzuki Y."/>
            <person name="Hashimoto A."/>
            <person name="Yamaguchi K."/>
            <person name="Sugano A."/>
            <person name="Kohara Y."/>
            <person name="Fujiyama A."/>
            <person name="Anterola A."/>
            <person name="Aoki S."/>
            <person name="Ashton N."/>
            <person name="Barbazuk W.B."/>
            <person name="Barker E."/>
            <person name="Bennetzen J."/>
            <person name="Bezanilla M."/>
            <person name="Blankenship R."/>
            <person name="Cho S.H."/>
            <person name="Dutcher S."/>
            <person name="Estelle M."/>
            <person name="Fawcett J.A."/>
            <person name="Gundlach H."/>
            <person name="Hanada K."/>
            <person name="Heyl A."/>
            <person name="Hicks K.A."/>
            <person name="Hugh J."/>
            <person name="Lohr M."/>
            <person name="Mayer K."/>
            <person name="Melkozernov A."/>
            <person name="Murata T."/>
            <person name="Nelson D."/>
            <person name="Pils B."/>
            <person name="Prigge M."/>
            <person name="Reiss B."/>
            <person name="Renner T."/>
            <person name="Rombauts S."/>
            <person name="Rushton P."/>
            <person name="Sanderfoot A."/>
            <person name="Schween G."/>
            <person name="Shiu S.-H."/>
            <person name="Stueber K."/>
            <person name="Theodoulou F.L."/>
            <person name="Tu H."/>
            <person name="Van de Peer Y."/>
            <person name="Verrier P.J."/>
            <person name="Waters E."/>
            <person name="Wood A."/>
            <person name="Yang L."/>
            <person name="Cove D."/>
            <person name="Cuming A."/>
            <person name="Hasebe M."/>
            <person name="Lucas S."/>
            <person name="Mishler D.B."/>
            <person name="Reski R."/>
            <person name="Grigoriev I."/>
            <person name="Quatrano R.S."/>
            <person name="Boore J.L."/>
        </authorList>
    </citation>
    <scope>NUCLEOTIDE SEQUENCE [LARGE SCALE GENOMIC DNA]</scope>
    <source>
        <strain evidence="3 4">cv. Gransden 2004</strain>
    </source>
</reference>
<evidence type="ECO:0000256" key="1">
    <source>
        <dbReference type="SAM" id="MobiDB-lite"/>
    </source>
</evidence>
<accession>A0A2K1JD53</accession>
<feature type="region of interest" description="Disordered" evidence="1">
    <location>
        <begin position="40"/>
        <end position="66"/>
    </location>
</feature>
<name>A0A2K1JD53_PHYPA</name>
<organism evidence="2">
    <name type="scientific">Physcomitrium patens</name>
    <name type="common">Spreading-leaved earth moss</name>
    <name type="synonym">Physcomitrella patens</name>
    <dbReference type="NCBI Taxonomy" id="3218"/>
    <lineage>
        <taxon>Eukaryota</taxon>
        <taxon>Viridiplantae</taxon>
        <taxon>Streptophyta</taxon>
        <taxon>Embryophyta</taxon>
        <taxon>Bryophyta</taxon>
        <taxon>Bryophytina</taxon>
        <taxon>Bryopsida</taxon>
        <taxon>Funariidae</taxon>
        <taxon>Funariales</taxon>
        <taxon>Funariaceae</taxon>
        <taxon>Physcomitrium</taxon>
    </lineage>
</organism>
<evidence type="ECO:0000313" key="2">
    <source>
        <dbReference type="EMBL" id="PNR39461.1"/>
    </source>
</evidence>
<evidence type="ECO:0000313" key="3">
    <source>
        <dbReference type="EnsemblPlants" id="PAC:32927273.CDS.1"/>
    </source>
</evidence>
<dbReference type="EnsemblPlants" id="Pp3c15_14382V3.1">
    <property type="protein sequence ID" value="PAC:32927273.CDS.1"/>
    <property type="gene ID" value="Pp3c15_14382"/>
</dbReference>
<dbReference type="Proteomes" id="UP000006727">
    <property type="component" value="Chromosome 15"/>
</dbReference>
<dbReference type="AlphaFoldDB" id="A0A2K1JD53"/>
<gene>
    <name evidence="2" type="ORF">PHYPA_019739</name>
</gene>
<reference evidence="3" key="3">
    <citation type="submission" date="2020-12" db="UniProtKB">
        <authorList>
            <consortium name="EnsemblPlants"/>
        </authorList>
    </citation>
    <scope>IDENTIFICATION</scope>
</reference>
<feature type="compositionally biased region" description="Low complexity" evidence="1">
    <location>
        <begin position="41"/>
        <end position="51"/>
    </location>
</feature>
<keyword evidence="4" id="KW-1185">Reference proteome</keyword>
<evidence type="ECO:0000313" key="4">
    <source>
        <dbReference type="Proteomes" id="UP000006727"/>
    </source>
</evidence>